<feature type="transmembrane region" description="Helical" evidence="8">
    <location>
        <begin position="93"/>
        <end position="113"/>
    </location>
</feature>
<feature type="transmembrane region" description="Helical" evidence="8">
    <location>
        <begin position="221"/>
        <end position="239"/>
    </location>
</feature>
<feature type="domain" description="ABC transmembrane type-1" evidence="9">
    <location>
        <begin position="313"/>
        <end position="503"/>
    </location>
</feature>
<evidence type="ECO:0000256" key="3">
    <source>
        <dbReference type="ARBA" id="ARBA00022475"/>
    </source>
</evidence>
<dbReference type="PANTHER" id="PTHR43357">
    <property type="entry name" value="INNER MEMBRANE ABC TRANSPORTER PERMEASE PROTEIN YDCV"/>
    <property type="match status" value="1"/>
</dbReference>
<evidence type="ECO:0000313" key="11">
    <source>
        <dbReference type="Proteomes" id="UP000580517"/>
    </source>
</evidence>
<comment type="similarity">
    <text evidence="8">Belongs to the binding-protein-dependent transport system permease family.</text>
</comment>
<keyword evidence="2 8" id="KW-0813">Transport</keyword>
<dbReference type="AlphaFoldDB" id="A0A853FBG3"/>
<keyword evidence="6 8" id="KW-1133">Transmembrane helix</keyword>
<feature type="transmembrane region" description="Helical" evidence="8">
    <location>
        <begin position="351"/>
        <end position="373"/>
    </location>
</feature>
<dbReference type="OrthoDB" id="9790211at2"/>
<dbReference type="Pfam" id="PF00528">
    <property type="entry name" value="BPD_transp_1"/>
    <property type="match status" value="2"/>
</dbReference>
<evidence type="ECO:0000256" key="7">
    <source>
        <dbReference type="ARBA" id="ARBA00023136"/>
    </source>
</evidence>
<dbReference type="GO" id="GO:0005886">
    <property type="term" value="C:plasma membrane"/>
    <property type="evidence" value="ECO:0007669"/>
    <property type="project" value="UniProtKB-SubCell"/>
</dbReference>
<feature type="transmembrane region" description="Helical" evidence="8">
    <location>
        <begin position="271"/>
        <end position="297"/>
    </location>
</feature>
<dbReference type="InterPro" id="IPR035906">
    <property type="entry name" value="MetI-like_sf"/>
</dbReference>
<gene>
    <name evidence="10" type="ORF">H0A68_05090</name>
</gene>
<feature type="transmembrane region" description="Helical" evidence="8">
    <location>
        <begin position="125"/>
        <end position="146"/>
    </location>
</feature>
<feature type="transmembrane region" description="Helical" evidence="8">
    <location>
        <begin position="482"/>
        <end position="503"/>
    </location>
</feature>
<keyword evidence="3" id="KW-1003">Cell membrane</keyword>
<feature type="transmembrane region" description="Helical" evidence="8">
    <location>
        <begin position="379"/>
        <end position="398"/>
    </location>
</feature>
<keyword evidence="5 8" id="KW-0812">Transmembrane</keyword>
<organism evidence="10 11">
    <name type="scientific">Allopusillimonas soli</name>
    <dbReference type="NCBI Taxonomy" id="659016"/>
    <lineage>
        <taxon>Bacteria</taxon>
        <taxon>Pseudomonadati</taxon>
        <taxon>Pseudomonadota</taxon>
        <taxon>Betaproteobacteria</taxon>
        <taxon>Burkholderiales</taxon>
        <taxon>Alcaligenaceae</taxon>
        <taxon>Allopusillimonas</taxon>
    </lineage>
</organism>
<comment type="subcellular location">
    <subcellularLocation>
        <location evidence="1">Cell inner membrane</location>
        <topology evidence="1">Multi-pass membrane protein</topology>
    </subcellularLocation>
    <subcellularLocation>
        <location evidence="8">Cell membrane</location>
        <topology evidence="8">Multi-pass membrane protein</topology>
    </subcellularLocation>
</comment>
<dbReference type="Proteomes" id="UP000580517">
    <property type="component" value="Unassembled WGS sequence"/>
</dbReference>
<evidence type="ECO:0000259" key="9">
    <source>
        <dbReference type="PROSITE" id="PS50928"/>
    </source>
</evidence>
<evidence type="ECO:0000256" key="4">
    <source>
        <dbReference type="ARBA" id="ARBA00022519"/>
    </source>
</evidence>
<accession>A0A853FBG3</accession>
<dbReference type="SUPFAM" id="SSF161098">
    <property type="entry name" value="MetI-like"/>
    <property type="match status" value="2"/>
</dbReference>
<dbReference type="CDD" id="cd06261">
    <property type="entry name" value="TM_PBP2"/>
    <property type="match status" value="2"/>
</dbReference>
<evidence type="ECO:0000256" key="2">
    <source>
        <dbReference type="ARBA" id="ARBA00022448"/>
    </source>
</evidence>
<feature type="transmembrane region" description="Helical" evidence="8">
    <location>
        <begin position="12"/>
        <end position="35"/>
    </location>
</feature>
<feature type="transmembrane region" description="Helical" evidence="8">
    <location>
        <begin position="55"/>
        <end position="81"/>
    </location>
</feature>
<dbReference type="GO" id="GO:0055085">
    <property type="term" value="P:transmembrane transport"/>
    <property type="evidence" value="ECO:0007669"/>
    <property type="project" value="InterPro"/>
</dbReference>
<keyword evidence="7 8" id="KW-0472">Membrane</keyword>
<dbReference type="InterPro" id="IPR000515">
    <property type="entry name" value="MetI-like"/>
</dbReference>
<feature type="domain" description="ABC transmembrane type-1" evidence="9">
    <location>
        <begin position="58"/>
        <end position="239"/>
    </location>
</feature>
<evidence type="ECO:0000256" key="6">
    <source>
        <dbReference type="ARBA" id="ARBA00022989"/>
    </source>
</evidence>
<name>A0A853FBG3_9BURK</name>
<evidence type="ECO:0000256" key="1">
    <source>
        <dbReference type="ARBA" id="ARBA00004429"/>
    </source>
</evidence>
<reference evidence="10 11" key="1">
    <citation type="submission" date="2020-07" db="EMBL/GenBank/DDBJ databases">
        <title>Taxonomic revisions and descriptions of new bacterial species based on genomic comparisons in the high-G+C-content subgroup of the family Alcaligenaceae.</title>
        <authorList>
            <person name="Szabo A."/>
            <person name="Felfoldi T."/>
        </authorList>
    </citation>
    <scope>NUCLEOTIDE SEQUENCE [LARGE SCALE GENOMIC DNA]</scope>
    <source>
        <strain evidence="10 11">DSM 25264</strain>
    </source>
</reference>
<feature type="transmembrane region" description="Helical" evidence="8">
    <location>
        <begin position="317"/>
        <end position="339"/>
    </location>
</feature>
<evidence type="ECO:0000313" key="10">
    <source>
        <dbReference type="EMBL" id="NYT36240.1"/>
    </source>
</evidence>
<evidence type="ECO:0000256" key="5">
    <source>
        <dbReference type="ARBA" id="ARBA00022692"/>
    </source>
</evidence>
<keyword evidence="11" id="KW-1185">Reference proteome</keyword>
<dbReference type="PROSITE" id="PS50928">
    <property type="entry name" value="ABC_TM1"/>
    <property type="match status" value="2"/>
</dbReference>
<comment type="caution">
    <text evidence="10">The sequence shown here is derived from an EMBL/GenBank/DDBJ whole genome shotgun (WGS) entry which is preliminary data.</text>
</comment>
<dbReference type="Gene3D" id="1.10.3720.10">
    <property type="entry name" value="MetI-like"/>
    <property type="match status" value="2"/>
</dbReference>
<dbReference type="PANTHER" id="PTHR43357:SF3">
    <property type="entry name" value="FE(3+)-TRANSPORT SYSTEM PERMEASE PROTEIN FBPB 2"/>
    <property type="match status" value="1"/>
</dbReference>
<protein>
    <submittedName>
        <fullName evidence="10">Iron ABC transporter permease</fullName>
    </submittedName>
</protein>
<evidence type="ECO:0000256" key="8">
    <source>
        <dbReference type="RuleBase" id="RU363032"/>
    </source>
</evidence>
<proteinExistence type="inferred from homology"/>
<sequence length="514" mass="55078">MARTRRAHAAAPAWLTIWALLPLLLIALPLCYVAIRASQAGLAGVAQELLRERTLMLLLNTVALAVGVTLTASMIGLAVAWCVERSDLPLRRFWRVAAGLPLAVPAFVSSYAWSSIAVGFQSLPGALLVLSLSTYPLVYLPVAAALRSADPAFEDVSRSLGHGPTHTFLHALLPQLIPALGGGSLLVLTHMFSEFGALALLRVQTFTTAIFESYELQFDSATAAVQSIVLMALCIPAAYGEMRVRGHRRIARMGRGAARMVPSVRLGKARLLVLLAFGGLGLLSLGVPLATLGYWLAHGRSLGQGYEEIWPAIRGSIGYATSGAVLASILAMPLVLLSIRYRNRFSSLAERLPYIVHGLPGVVVALALVFLSIRAAPALYQTSIVLLCAYAILFLPLAQSSLRASIELISPQLEQIARSLGRSPFRVFMSVVLPNIAPGIGAALALMMLEIFRELTATLMLAPTGVTTLATQVWSYTFDAEYAAAAPFATLLVLISSVPVWVFTRRMLQYGGQP</sequence>
<keyword evidence="4" id="KW-0997">Cell inner membrane</keyword>
<feature type="transmembrane region" description="Helical" evidence="8">
    <location>
        <begin position="167"/>
        <end position="192"/>
    </location>
</feature>
<dbReference type="EMBL" id="JACCEW010000001">
    <property type="protein sequence ID" value="NYT36240.1"/>
    <property type="molecule type" value="Genomic_DNA"/>
</dbReference>
<feature type="transmembrane region" description="Helical" evidence="8">
    <location>
        <begin position="427"/>
        <end position="449"/>
    </location>
</feature>